<sequence>MGRPLSPASGAAGPPWLLDTSVVIDLPDPAVVAALPETTAISVVTLAELAAGPLVTDDDAERARRQRHLQEVEALYDPIPVDAAAARAFGEIVTAVRRSGRQPRRRQFDLLIAAVARANRLAVATRNPGDFAGLDCLVEVHPV</sequence>
<dbReference type="STRING" id="1137991.SAMN05660642_00144"/>
<evidence type="ECO:0000256" key="1">
    <source>
        <dbReference type="ARBA" id="ARBA00001946"/>
    </source>
</evidence>
<keyword evidence="11" id="KW-1185">Reference proteome</keyword>
<comment type="function">
    <text evidence="8">Toxic component of a toxin-antitoxin (TA) system. An RNase.</text>
</comment>
<evidence type="ECO:0000256" key="2">
    <source>
        <dbReference type="ARBA" id="ARBA00022649"/>
    </source>
</evidence>
<protein>
    <recommendedName>
        <fullName evidence="8">Ribonuclease VapC</fullName>
        <shortName evidence="8">RNase VapC</shortName>
        <ecNumber evidence="8">3.1.-.-</ecNumber>
    </recommendedName>
    <alternativeName>
        <fullName evidence="8">Toxin VapC</fullName>
    </alternativeName>
</protein>
<evidence type="ECO:0000256" key="6">
    <source>
        <dbReference type="ARBA" id="ARBA00022842"/>
    </source>
</evidence>
<keyword evidence="2 8" id="KW-1277">Toxin-antitoxin system</keyword>
<dbReference type="InterPro" id="IPR022907">
    <property type="entry name" value="VapC_family"/>
</dbReference>
<dbReference type="Pfam" id="PF01850">
    <property type="entry name" value="PIN"/>
    <property type="match status" value="1"/>
</dbReference>
<dbReference type="Gene3D" id="3.40.50.1010">
    <property type="entry name" value="5'-nuclease"/>
    <property type="match status" value="1"/>
</dbReference>
<dbReference type="PANTHER" id="PTHR33653">
    <property type="entry name" value="RIBONUCLEASE VAPC2"/>
    <property type="match status" value="1"/>
</dbReference>
<dbReference type="EMBL" id="FNHE01000001">
    <property type="protein sequence ID" value="SDL53052.1"/>
    <property type="molecule type" value="Genomic_DNA"/>
</dbReference>
<evidence type="ECO:0000256" key="3">
    <source>
        <dbReference type="ARBA" id="ARBA00022722"/>
    </source>
</evidence>
<accession>A0A1G9KTS9</accession>
<dbReference type="GO" id="GO:0090729">
    <property type="term" value="F:toxin activity"/>
    <property type="evidence" value="ECO:0007669"/>
    <property type="project" value="UniProtKB-KW"/>
</dbReference>
<comment type="cofactor">
    <cofactor evidence="1 8">
        <name>Mg(2+)</name>
        <dbReference type="ChEBI" id="CHEBI:18420"/>
    </cofactor>
</comment>
<dbReference type="InterPro" id="IPR002716">
    <property type="entry name" value="PIN_dom"/>
</dbReference>
<evidence type="ECO:0000256" key="8">
    <source>
        <dbReference type="HAMAP-Rule" id="MF_00265"/>
    </source>
</evidence>
<name>A0A1G9KTS9_9ACTN</name>
<dbReference type="HAMAP" id="MF_00265">
    <property type="entry name" value="VapC_Nob1"/>
    <property type="match status" value="1"/>
</dbReference>
<evidence type="ECO:0000313" key="11">
    <source>
        <dbReference type="Proteomes" id="UP000198680"/>
    </source>
</evidence>
<comment type="similarity">
    <text evidence="7 8">Belongs to the PINc/VapC protein family.</text>
</comment>
<evidence type="ECO:0000313" key="10">
    <source>
        <dbReference type="EMBL" id="SDL53052.1"/>
    </source>
</evidence>
<dbReference type="GO" id="GO:0004540">
    <property type="term" value="F:RNA nuclease activity"/>
    <property type="evidence" value="ECO:0007669"/>
    <property type="project" value="InterPro"/>
</dbReference>
<dbReference type="SUPFAM" id="SSF88723">
    <property type="entry name" value="PIN domain-like"/>
    <property type="match status" value="1"/>
</dbReference>
<feature type="binding site" evidence="8">
    <location>
        <position position="19"/>
    </location>
    <ligand>
        <name>Mg(2+)</name>
        <dbReference type="ChEBI" id="CHEBI:18420"/>
    </ligand>
</feature>
<gene>
    <name evidence="8" type="primary">vapC</name>
    <name evidence="10" type="ORF">SAMN05660642_00144</name>
</gene>
<evidence type="ECO:0000256" key="5">
    <source>
        <dbReference type="ARBA" id="ARBA00022801"/>
    </source>
</evidence>
<evidence type="ECO:0000256" key="7">
    <source>
        <dbReference type="ARBA" id="ARBA00038093"/>
    </source>
</evidence>
<dbReference type="InterPro" id="IPR050556">
    <property type="entry name" value="Type_II_TA_system_RNase"/>
</dbReference>
<feature type="binding site" evidence="8">
    <location>
        <position position="109"/>
    </location>
    <ligand>
        <name>Mg(2+)</name>
        <dbReference type="ChEBI" id="CHEBI:18420"/>
    </ligand>
</feature>
<evidence type="ECO:0000259" key="9">
    <source>
        <dbReference type="Pfam" id="PF01850"/>
    </source>
</evidence>
<feature type="domain" description="PIN" evidence="9">
    <location>
        <begin position="17"/>
        <end position="128"/>
    </location>
</feature>
<dbReference type="GO" id="GO:0016787">
    <property type="term" value="F:hydrolase activity"/>
    <property type="evidence" value="ECO:0007669"/>
    <property type="project" value="UniProtKB-KW"/>
</dbReference>
<dbReference type="AlphaFoldDB" id="A0A1G9KTS9"/>
<reference evidence="11" key="1">
    <citation type="submission" date="2016-10" db="EMBL/GenBank/DDBJ databases">
        <authorList>
            <person name="Varghese N."/>
            <person name="Submissions S."/>
        </authorList>
    </citation>
    <scope>NUCLEOTIDE SEQUENCE [LARGE SCALE GENOMIC DNA]</scope>
    <source>
        <strain evidence="11">DSM 45419</strain>
    </source>
</reference>
<keyword evidence="3 8" id="KW-0540">Nuclease</keyword>
<keyword evidence="6 8" id="KW-0460">Magnesium</keyword>
<organism evidence="10 11">
    <name type="scientific">Geodermatophilus siccatus</name>
    <dbReference type="NCBI Taxonomy" id="1137991"/>
    <lineage>
        <taxon>Bacteria</taxon>
        <taxon>Bacillati</taxon>
        <taxon>Actinomycetota</taxon>
        <taxon>Actinomycetes</taxon>
        <taxon>Geodermatophilales</taxon>
        <taxon>Geodermatophilaceae</taxon>
        <taxon>Geodermatophilus</taxon>
    </lineage>
</organism>
<dbReference type="EC" id="3.1.-.-" evidence="8"/>
<evidence type="ECO:0000256" key="4">
    <source>
        <dbReference type="ARBA" id="ARBA00022723"/>
    </source>
</evidence>
<dbReference type="GO" id="GO:0000287">
    <property type="term" value="F:magnesium ion binding"/>
    <property type="evidence" value="ECO:0007669"/>
    <property type="project" value="UniProtKB-UniRule"/>
</dbReference>
<proteinExistence type="inferred from homology"/>
<keyword evidence="5 8" id="KW-0378">Hydrolase</keyword>
<keyword evidence="8" id="KW-0800">Toxin</keyword>
<dbReference type="Proteomes" id="UP000198680">
    <property type="component" value="Unassembled WGS sequence"/>
</dbReference>
<dbReference type="PANTHER" id="PTHR33653:SF1">
    <property type="entry name" value="RIBONUCLEASE VAPC2"/>
    <property type="match status" value="1"/>
</dbReference>
<keyword evidence="4 8" id="KW-0479">Metal-binding</keyword>
<dbReference type="RefSeq" id="WP_245699877.1">
    <property type="nucleotide sequence ID" value="NZ_FNHE01000001.1"/>
</dbReference>
<dbReference type="InterPro" id="IPR029060">
    <property type="entry name" value="PIN-like_dom_sf"/>
</dbReference>